<dbReference type="Proteomes" id="UP001163603">
    <property type="component" value="Chromosome 5"/>
</dbReference>
<sequence length="550" mass="61046">MQRFHLLVIHSIFFFLLASFRVTAQQTQQRQSNISLGSSLTPTTNSSWLSRSKLYAFGFYPQGNGYAVGIFLAGIPENTVVWTANRDDPPVPRNTTLLLNTEGRLVLQSTQGQVTDIAKEISGPASSASMLDSGNFVLYNYTGGIIWQSFDYPTDTILPTQRLLAGNELFPSVSETNPSTGKFRLKMQKDGNLVQYPTHTDDTAPYAYWASGTDGHGDIVTLNLDVDGHLYLLNATGWNIENITQGYPTGGVIYLMRVDSDGIFRLYSHNLKQNGTWSALWESSKNKCDPMGLCGINSFCLINDQKADCKCLPGFAFVNQGNRTSGCARDFTAESCSGRRGPVKFKIQRLENTLWEDVSYFDLSETTKEDCQQACLADCNCEAALFKGDDRECKMQRLPLRFGRRDMGSGSNNFAFIKVGIASSDGDIAPQEERKRLRKDLIILLSVFGAFIFVILATSGIFIHRYQVCNMDGFAVGIFIAGIAQKTVVWTANRNNPPVPADVTLTLHVLVDSFYNHEKAKRHPLSTTLSKATDGFKRFGNQSFNRELPA</sequence>
<evidence type="ECO:0000313" key="2">
    <source>
        <dbReference type="Proteomes" id="UP001163603"/>
    </source>
</evidence>
<organism evidence="1 2">
    <name type="scientific">Pistacia integerrima</name>
    <dbReference type="NCBI Taxonomy" id="434235"/>
    <lineage>
        <taxon>Eukaryota</taxon>
        <taxon>Viridiplantae</taxon>
        <taxon>Streptophyta</taxon>
        <taxon>Embryophyta</taxon>
        <taxon>Tracheophyta</taxon>
        <taxon>Spermatophyta</taxon>
        <taxon>Magnoliopsida</taxon>
        <taxon>eudicotyledons</taxon>
        <taxon>Gunneridae</taxon>
        <taxon>Pentapetalae</taxon>
        <taxon>rosids</taxon>
        <taxon>malvids</taxon>
        <taxon>Sapindales</taxon>
        <taxon>Anacardiaceae</taxon>
        <taxon>Pistacia</taxon>
    </lineage>
</organism>
<protein>
    <submittedName>
        <fullName evidence="1">Uncharacterized protein</fullName>
    </submittedName>
</protein>
<keyword evidence="2" id="KW-1185">Reference proteome</keyword>
<accession>A0ACC0YW46</accession>
<reference evidence="2" key="1">
    <citation type="journal article" date="2023" name="G3 (Bethesda)">
        <title>Genome assembly and association tests identify interacting loci associated with vigor, precocity, and sex in interspecific pistachio rootstocks.</title>
        <authorList>
            <person name="Palmer W."/>
            <person name="Jacygrad E."/>
            <person name="Sagayaradj S."/>
            <person name="Cavanaugh K."/>
            <person name="Han R."/>
            <person name="Bertier L."/>
            <person name="Beede B."/>
            <person name="Kafkas S."/>
            <person name="Golino D."/>
            <person name="Preece J."/>
            <person name="Michelmore R."/>
        </authorList>
    </citation>
    <scope>NUCLEOTIDE SEQUENCE [LARGE SCALE GENOMIC DNA]</scope>
</reference>
<comment type="caution">
    <text evidence="1">The sequence shown here is derived from an EMBL/GenBank/DDBJ whole genome shotgun (WGS) entry which is preliminary data.</text>
</comment>
<gene>
    <name evidence="1" type="ORF">Pint_27167</name>
</gene>
<dbReference type="EMBL" id="CM047740">
    <property type="protein sequence ID" value="KAJ0041476.1"/>
    <property type="molecule type" value="Genomic_DNA"/>
</dbReference>
<evidence type="ECO:0000313" key="1">
    <source>
        <dbReference type="EMBL" id="KAJ0041476.1"/>
    </source>
</evidence>
<name>A0ACC0YW46_9ROSI</name>
<proteinExistence type="predicted"/>